<evidence type="ECO:0000259" key="8">
    <source>
        <dbReference type="Pfam" id="PF00962"/>
    </source>
</evidence>
<protein>
    <recommendedName>
        <fullName evidence="3">adenosine deaminase</fullName>
        <ecNumber evidence="3">3.5.4.4</ecNumber>
    </recommendedName>
</protein>
<dbReference type="RefSeq" id="WP_013226507.1">
    <property type="nucleotide sequence ID" value="NC_014318.1"/>
</dbReference>
<name>A0A0H3DA73_AMYMU</name>
<dbReference type="GO" id="GO:0006154">
    <property type="term" value="P:adenosine catabolic process"/>
    <property type="evidence" value="ECO:0007669"/>
    <property type="project" value="TreeGrafter"/>
</dbReference>
<evidence type="ECO:0000256" key="5">
    <source>
        <dbReference type="ARBA" id="ARBA00022801"/>
    </source>
</evidence>
<reference evidence="9 10" key="1">
    <citation type="journal article" date="2010" name="Cell Res.">
        <title>Complete genome sequence of the rifamycin SV-producing Amycolatopsis mediterranei U32 revealed its genetic characteristics in phylogeny and metabolism.</title>
        <authorList>
            <person name="Zhao W."/>
            <person name="Zhong Y."/>
            <person name="Yuan H."/>
            <person name="Wang J."/>
            <person name="Zheng H."/>
            <person name="Wang Y."/>
            <person name="Cen X."/>
            <person name="Xu F."/>
            <person name="Bai J."/>
            <person name="Han X."/>
            <person name="Lu G."/>
            <person name="Zhu Y."/>
            <person name="Shao Z."/>
            <person name="Yan H."/>
            <person name="Li C."/>
            <person name="Peng N."/>
            <person name="Zhang Z."/>
            <person name="Zhang Y."/>
            <person name="Lin W."/>
            <person name="Fan Y."/>
            <person name="Qin Z."/>
            <person name="Hu Y."/>
            <person name="Zhu B."/>
            <person name="Wang S."/>
            <person name="Ding X."/>
            <person name="Zhao G.P."/>
        </authorList>
    </citation>
    <scope>NUCLEOTIDE SEQUENCE [LARGE SCALE GENOMIC DNA]</scope>
    <source>
        <strain evidence="10">U-32</strain>
    </source>
</reference>
<keyword evidence="4" id="KW-0479">Metal-binding</keyword>
<dbReference type="GeneID" id="92872389"/>
<keyword evidence="7" id="KW-0732">Signal</keyword>
<dbReference type="GO" id="GO:0046872">
    <property type="term" value="F:metal ion binding"/>
    <property type="evidence" value="ECO:0007669"/>
    <property type="project" value="UniProtKB-KW"/>
</dbReference>
<dbReference type="InterPro" id="IPR032466">
    <property type="entry name" value="Metal_Hydrolase"/>
</dbReference>
<evidence type="ECO:0000256" key="1">
    <source>
        <dbReference type="ARBA" id="ARBA00001947"/>
    </source>
</evidence>
<accession>A0A0H3DA73</accession>
<dbReference type="GO" id="GO:0005829">
    <property type="term" value="C:cytosol"/>
    <property type="evidence" value="ECO:0007669"/>
    <property type="project" value="TreeGrafter"/>
</dbReference>
<dbReference type="GO" id="GO:0004000">
    <property type="term" value="F:adenosine deaminase activity"/>
    <property type="evidence" value="ECO:0007669"/>
    <property type="project" value="UniProtKB-ARBA"/>
</dbReference>
<organism evidence="9 10">
    <name type="scientific">Amycolatopsis mediterranei (strain U-32)</name>
    <dbReference type="NCBI Taxonomy" id="749927"/>
    <lineage>
        <taxon>Bacteria</taxon>
        <taxon>Bacillati</taxon>
        <taxon>Actinomycetota</taxon>
        <taxon>Actinomycetes</taxon>
        <taxon>Pseudonocardiales</taxon>
        <taxon>Pseudonocardiaceae</taxon>
        <taxon>Amycolatopsis</taxon>
    </lineage>
</organism>
<dbReference type="EC" id="3.5.4.4" evidence="3"/>
<dbReference type="PANTHER" id="PTHR11409:SF43">
    <property type="entry name" value="ADENOSINE DEAMINASE"/>
    <property type="match status" value="1"/>
</dbReference>
<dbReference type="InterPro" id="IPR006330">
    <property type="entry name" value="Ado/ade_deaminase"/>
</dbReference>
<comment type="similarity">
    <text evidence="2">Belongs to the metallo-dependent hydrolases superfamily. Adenosine and AMP deaminases family.</text>
</comment>
<dbReference type="GO" id="GO:0043103">
    <property type="term" value="P:hypoxanthine salvage"/>
    <property type="evidence" value="ECO:0007669"/>
    <property type="project" value="TreeGrafter"/>
</dbReference>
<dbReference type="GO" id="GO:0046103">
    <property type="term" value="P:inosine biosynthetic process"/>
    <property type="evidence" value="ECO:0007669"/>
    <property type="project" value="TreeGrafter"/>
</dbReference>
<feature type="domain" description="Adenosine deaminase" evidence="8">
    <location>
        <begin position="237"/>
        <end position="454"/>
    </location>
</feature>
<dbReference type="PANTHER" id="PTHR11409">
    <property type="entry name" value="ADENOSINE DEAMINASE"/>
    <property type="match status" value="1"/>
</dbReference>
<dbReference type="HOGENOM" id="CLU_573569_0_0_11"/>
<dbReference type="EMBL" id="CP002000">
    <property type="protein sequence ID" value="ADJ46439.1"/>
    <property type="molecule type" value="Genomic_DNA"/>
</dbReference>
<evidence type="ECO:0000256" key="2">
    <source>
        <dbReference type="ARBA" id="ARBA00006676"/>
    </source>
</evidence>
<evidence type="ECO:0000256" key="3">
    <source>
        <dbReference type="ARBA" id="ARBA00012784"/>
    </source>
</evidence>
<feature type="signal peptide" evidence="7">
    <location>
        <begin position="1"/>
        <end position="30"/>
    </location>
</feature>
<evidence type="ECO:0000313" key="9">
    <source>
        <dbReference type="EMBL" id="ADJ46439.1"/>
    </source>
</evidence>
<dbReference type="eggNOG" id="COG1816">
    <property type="taxonomic scope" value="Bacteria"/>
</dbReference>
<feature type="chain" id="PRO_5002607307" description="adenosine deaminase" evidence="7">
    <location>
        <begin position="31"/>
        <end position="513"/>
    </location>
</feature>
<dbReference type="KEGG" id="amd:AMED_4670"/>
<proteinExistence type="inferred from homology"/>
<dbReference type="Proteomes" id="UP000000328">
    <property type="component" value="Chromosome"/>
</dbReference>
<keyword evidence="5" id="KW-0378">Hydrolase</keyword>
<dbReference type="Gene3D" id="3.20.20.140">
    <property type="entry name" value="Metal-dependent hydrolases"/>
    <property type="match status" value="1"/>
</dbReference>
<dbReference type="PATRIC" id="fig|749927.5.peg.4830"/>
<keyword evidence="6" id="KW-0862">Zinc</keyword>
<evidence type="ECO:0000256" key="7">
    <source>
        <dbReference type="SAM" id="SignalP"/>
    </source>
</evidence>
<sequence>MRKLRAGLSLATAGFLSLMISGVVVPSAQADPGAEAGAERYLDSVRHDPARLRSFMLDLPKGGDLHSHLSGAASTELLISLAVRDGLCIHTTTFVAAAGPCGAGQRPAADTSSDPAFRRAVLMAWSMEGFQPGQGESGHDHFFATFGKFGAVTGAHRLDMLADVLDRAGRQNEQYLETMLTRQGGPLFDLSQHITFTDDFAAMRAQVLAGGTMAGITAAATTEMDTDATRLRSLLGCATPAASPGCGVTPRYIQQVNRNNPPNVVFTYMVSAFELAAADHRTVAVNLVSPEEGEVSLRDYRLHMRMLDYLRGVYRTGHITLHAGELVPGLVKPEELTYHIREAVLTGRAERIGHGADVLGEDDWPQLLRTMADRHVMVEINLSSNEQILGLSGRDHPFPSYRAFRVPVTLSTDDEGVSRIDLTHEYQRAATGYRLRYRDLKTLARTSLDHAFLDGASLWRSPDTFVPATPCARDRLGAPHPGPACRTFLAGSPKASVQWQQEAEFTAFEHRYR</sequence>
<dbReference type="Pfam" id="PF00962">
    <property type="entry name" value="A_deaminase"/>
    <property type="match status" value="1"/>
</dbReference>
<comment type="cofactor">
    <cofactor evidence="1">
        <name>Zn(2+)</name>
        <dbReference type="ChEBI" id="CHEBI:29105"/>
    </cofactor>
</comment>
<gene>
    <name evidence="9" type="primary">add</name>
    <name evidence="9" type="ordered locus">AMED_4670</name>
</gene>
<evidence type="ECO:0000256" key="6">
    <source>
        <dbReference type="ARBA" id="ARBA00022833"/>
    </source>
</evidence>
<dbReference type="InterPro" id="IPR001365">
    <property type="entry name" value="A_deaminase_dom"/>
</dbReference>
<dbReference type="SUPFAM" id="SSF51556">
    <property type="entry name" value="Metallo-dependent hydrolases"/>
    <property type="match status" value="1"/>
</dbReference>
<evidence type="ECO:0000313" key="10">
    <source>
        <dbReference type="Proteomes" id="UP000000328"/>
    </source>
</evidence>
<evidence type="ECO:0000256" key="4">
    <source>
        <dbReference type="ARBA" id="ARBA00022723"/>
    </source>
</evidence>
<dbReference type="OrthoDB" id="105475at2"/>
<dbReference type="AlphaFoldDB" id="A0A0H3DA73"/>